<evidence type="ECO:0000313" key="1">
    <source>
        <dbReference type="EMBL" id="KAI9903271.1"/>
    </source>
</evidence>
<dbReference type="EMBL" id="CM047941">
    <property type="protein sequence ID" value="KAI9903271.1"/>
    <property type="molecule type" value="Genomic_DNA"/>
</dbReference>
<organism evidence="1 2">
    <name type="scientific">Trichothecium roseum</name>
    <dbReference type="NCBI Taxonomy" id="47278"/>
    <lineage>
        <taxon>Eukaryota</taxon>
        <taxon>Fungi</taxon>
        <taxon>Dikarya</taxon>
        <taxon>Ascomycota</taxon>
        <taxon>Pezizomycotina</taxon>
        <taxon>Sordariomycetes</taxon>
        <taxon>Hypocreomycetidae</taxon>
        <taxon>Hypocreales</taxon>
        <taxon>Hypocreales incertae sedis</taxon>
        <taxon>Trichothecium</taxon>
    </lineage>
</organism>
<protein>
    <submittedName>
        <fullName evidence="1">Uncharacterized protein</fullName>
    </submittedName>
</protein>
<proteinExistence type="predicted"/>
<dbReference type="Proteomes" id="UP001163324">
    <property type="component" value="Chromosome 2"/>
</dbReference>
<comment type="caution">
    <text evidence="1">The sequence shown here is derived from an EMBL/GenBank/DDBJ whole genome shotgun (WGS) entry which is preliminary data.</text>
</comment>
<gene>
    <name evidence="1" type="ORF">N3K66_002623</name>
</gene>
<name>A0ACC0VA37_9HYPO</name>
<evidence type="ECO:0000313" key="2">
    <source>
        <dbReference type="Proteomes" id="UP001163324"/>
    </source>
</evidence>
<keyword evidence="2" id="KW-1185">Reference proteome</keyword>
<accession>A0ACC0VA37</accession>
<reference evidence="1" key="1">
    <citation type="submission" date="2022-10" db="EMBL/GenBank/DDBJ databases">
        <title>Complete Genome of Trichothecium roseum strain YXFP-22015, a Plant Pathogen Isolated from Citrus.</title>
        <authorList>
            <person name="Wang Y."/>
            <person name="Zhu L."/>
        </authorList>
    </citation>
    <scope>NUCLEOTIDE SEQUENCE</scope>
    <source>
        <strain evidence="1">YXFP-22015</strain>
    </source>
</reference>
<sequence>MSFSGASEDGLGSIGIAPFLPCPPLPNIISEWAAILPLVCHLASQLDDYMTTGDVALMGRLSVGLLPRLGTLSGIGRLLQEGTQYLDYASTKGGTGRTVWDAKWGSVFPCANGAAIAAISKCLRGGRDERLPVRMPETLSYKLGPESTGSEKSSTEHDGTKFRPRPSKLSFRRYSNRRNSTFKSQADHGKEEHSIRRHQILHVYQLRHEKRRPSLKQRANRLGQTKPAQAVLFTFSIGLVVLLSLWGCYGTAVIVLCVSVSKLVAQGVPIRRPAGYLKNNENHDACMLVASHENATEWHLYIGERAIVDTLLNKPMFAVPDQSSVTPLAARWFWLANLLQLAAMTFVSAQKGWDGVCLLAVLAAHWTYVLCLRGSLADGWLQREGVGAKVEKFEFGGRTALLGAVQVLSKSPGADWMDKILVPHPRRAAWLRNLRGEEEEGEEAGNDALGPHDSRWLKFATESSLAAAEVLETTFDGHDRSRDVSE</sequence>